<evidence type="ECO:0000313" key="1">
    <source>
        <dbReference type="EMBL" id="GIY02779.1"/>
    </source>
</evidence>
<sequence length="68" mass="7898">MCRKGYLKDVAPTCKNVSDFEAFDHILSNGSVFEEIPDFRALCSSLRKLKLENSRLTQLRRRQPQEPN</sequence>
<dbReference type="AlphaFoldDB" id="A0AAV4Q0D9"/>
<organism evidence="1 2">
    <name type="scientific">Caerostris extrusa</name>
    <name type="common">Bark spider</name>
    <name type="synonym">Caerostris bankana</name>
    <dbReference type="NCBI Taxonomy" id="172846"/>
    <lineage>
        <taxon>Eukaryota</taxon>
        <taxon>Metazoa</taxon>
        <taxon>Ecdysozoa</taxon>
        <taxon>Arthropoda</taxon>
        <taxon>Chelicerata</taxon>
        <taxon>Arachnida</taxon>
        <taxon>Araneae</taxon>
        <taxon>Araneomorphae</taxon>
        <taxon>Entelegynae</taxon>
        <taxon>Araneoidea</taxon>
        <taxon>Araneidae</taxon>
        <taxon>Caerostris</taxon>
    </lineage>
</organism>
<reference evidence="1 2" key="1">
    <citation type="submission" date="2021-06" db="EMBL/GenBank/DDBJ databases">
        <title>Caerostris extrusa draft genome.</title>
        <authorList>
            <person name="Kono N."/>
            <person name="Arakawa K."/>
        </authorList>
    </citation>
    <scope>NUCLEOTIDE SEQUENCE [LARGE SCALE GENOMIC DNA]</scope>
</reference>
<evidence type="ECO:0000313" key="2">
    <source>
        <dbReference type="Proteomes" id="UP001054945"/>
    </source>
</evidence>
<gene>
    <name evidence="1" type="ORF">CEXT_644651</name>
</gene>
<accession>A0AAV4Q0D9</accession>
<proteinExistence type="predicted"/>
<keyword evidence="2" id="KW-1185">Reference proteome</keyword>
<dbReference type="EMBL" id="BPLR01005500">
    <property type="protein sequence ID" value="GIY02779.1"/>
    <property type="molecule type" value="Genomic_DNA"/>
</dbReference>
<dbReference type="Proteomes" id="UP001054945">
    <property type="component" value="Unassembled WGS sequence"/>
</dbReference>
<protein>
    <submittedName>
        <fullName evidence="1">Uncharacterized protein</fullName>
    </submittedName>
</protein>
<comment type="caution">
    <text evidence="1">The sequence shown here is derived from an EMBL/GenBank/DDBJ whole genome shotgun (WGS) entry which is preliminary data.</text>
</comment>
<name>A0AAV4Q0D9_CAEEX</name>